<dbReference type="Proteomes" id="UP000320580">
    <property type="component" value="Chromosome"/>
</dbReference>
<dbReference type="OrthoDB" id="4746309at2"/>
<evidence type="ECO:0000313" key="10">
    <source>
        <dbReference type="Proteomes" id="UP000320580"/>
    </source>
</evidence>
<keyword evidence="6 8" id="KW-0503">Monooxygenase</keyword>
<dbReference type="InterPro" id="IPR036396">
    <property type="entry name" value="Cyt_P450_sf"/>
</dbReference>
<dbReference type="GO" id="GO:0020037">
    <property type="term" value="F:heme binding"/>
    <property type="evidence" value="ECO:0007669"/>
    <property type="project" value="InterPro"/>
</dbReference>
<evidence type="ECO:0000256" key="1">
    <source>
        <dbReference type="ARBA" id="ARBA00010617"/>
    </source>
</evidence>
<name>A0A5B8JNE5_9ACTN</name>
<organism evidence="9 10">
    <name type="scientific">Streptomyces qinzhouensis</name>
    <dbReference type="NCBI Taxonomy" id="2599401"/>
    <lineage>
        <taxon>Bacteria</taxon>
        <taxon>Bacillati</taxon>
        <taxon>Actinomycetota</taxon>
        <taxon>Actinomycetes</taxon>
        <taxon>Kitasatosporales</taxon>
        <taxon>Streptomycetaceae</taxon>
        <taxon>Streptomyces</taxon>
    </lineage>
</organism>
<keyword evidence="5 7" id="KW-0408">Iron</keyword>
<dbReference type="AlphaFoldDB" id="A0A5B8JNE5"/>
<dbReference type="GO" id="GO:0005506">
    <property type="term" value="F:iron ion binding"/>
    <property type="evidence" value="ECO:0007669"/>
    <property type="project" value="InterPro"/>
</dbReference>
<evidence type="ECO:0000256" key="4">
    <source>
        <dbReference type="ARBA" id="ARBA00023002"/>
    </source>
</evidence>
<sequence>MPRAPGSLPLVGHALKLWRDPLRFLHSLHRYGDLVRLDLGTMPLYVVTSSELVHQVLTAKARSFEKGRFYERLRPLAGNGLATADGEYHRKHRRLMQPMFSRQHIAGYSEAMSHKALELAESWRPGMRVEVEEAMSTYAVETLASTMFSTDFGRPAVTAVRDNLPVLLNNLLVRAASPRILDRLPIRANRDFDAAAARLRAVIDETILAARADGPSGRDDLLTLLLNARDAESSERLDDTEVRDELSTILFAGVETTTAALSWTLTELGRHPAVDAAVAREVRAVVGDRPVTVDDVPRLPALRRALDEAIRLHSVTLLMRRAVEPVELAGHRLPSGTEVGFSLYAIHRDGRVYENPEAYDPDRWLPERQEAAGLGRTAYLPFGAGSRKCIGDLFTYTEATIALATILARWRLEPAPGAGPRQVASTVPRAEGSVMTVRPRG</sequence>
<evidence type="ECO:0000256" key="2">
    <source>
        <dbReference type="ARBA" id="ARBA00022617"/>
    </source>
</evidence>
<protein>
    <submittedName>
        <fullName evidence="9">Cytochrome P450</fullName>
    </submittedName>
</protein>
<dbReference type="Pfam" id="PF00067">
    <property type="entry name" value="p450"/>
    <property type="match status" value="1"/>
</dbReference>
<dbReference type="KEGG" id="sqz:FQU76_33065"/>
<keyword evidence="10" id="KW-1185">Reference proteome</keyword>
<evidence type="ECO:0000313" key="9">
    <source>
        <dbReference type="EMBL" id="QDY81471.1"/>
    </source>
</evidence>
<dbReference type="GO" id="GO:0016705">
    <property type="term" value="F:oxidoreductase activity, acting on paired donors, with incorporation or reduction of molecular oxygen"/>
    <property type="evidence" value="ECO:0007669"/>
    <property type="project" value="InterPro"/>
</dbReference>
<dbReference type="EMBL" id="CP042266">
    <property type="protein sequence ID" value="QDY81471.1"/>
    <property type="molecule type" value="Genomic_DNA"/>
</dbReference>
<dbReference type="PANTHER" id="PTHR24291:SF50">
    <property type="entry name" value="BIFUNCTIONAL ALBAFLAVENONE MONOOXYGENASE_TERPENE SYNTHASE"/>
    <property type="match status" value="1"/>
</dbReference>
<gene>
    <name evidence="9" type="ORF">FQU76_33065</name>
</gene>
<keyword evidence="2 7" id="KW-0349">Heme</keyword>
<dbReference type="GO" id="GO:0004497">
    <property type="term" value="F:monooxygenase activity"/>
    <property type="evidence" value="ECO:0007669"/>
    <property type="project" value="UniProtKB-KW"/>
</dbReference>
<evidence type="ECO:0000256" key="8">
    <source>
        <dbReference type="RuleBase" id="RU000461"/>
    </source>
</evidence>
<feature type="binding site" description="axial binding residue" evidence="7">
    <location>
        <position position="389"/>
    </location>
    <ligand>
        <name>heme</name>
        <dbReference type="ChEBI" id="CHEBI:30413"/>
    </ligand>
    <ligandPart>
        <name>Fe</name>
        <dbReference type="ChEBI" id="CHEBI:18248"/>
    </ligandPart>
</feature>
<dbReference type="InterPro" id="IPR050196">
    <property type="entry name" value="Cytochrome_P450_Monoox"/>
</dbReference>
<evidence type="ECO:0000256" key="7">
    <source>
        <dbReference type="PIRSR" id="PIRSR602401-1"/>
    </source>
</evidence>
<dbReference type="InterPro" id="IPR017972">
    <property type="entry name" value="Cyt_P450_CS"/>
</dbReference>
<evidence type="ECO:0000256" key="6">
    <source>
        <dbReference type="ARBA" id="ARBA00023033"/>
    </source>
</evidence>
<comment type="cofactor">
    <cofactor evidence="7">
        <name>heme</name>
        <dbReference type="ChEBI" id="CHEBI:30413"/>
    </cofactor>
</comment>
<keyword evidence="4 8" id="KW-0560">Oxidoreductase</keyword>
<keyword evidence="3 7" id="KW-0479">Metal-binding</keyword>
<proteinExistence type="inferred from homology"/>
<dbReference type="Gene3D" id="1.10.630.10">
    <property type="entry name" value="Cytochrome P450"/>
    <property type="match status" value="1"/>
</dbReference>
<dbReference type="InterPro" id="IPR001128">
    <property type="entry name" value="Cyt_P450"/>
</dbReference>
<dbReference type="PROSITE" id="PS00086">
    <property type="entry name" value="CYTOCHROME_P450"/>
    <property type="match status" value="1"/>
</dbReference>
<dbReference type="PRINTS" id="PR00463">
    <property type="entry name" value="EP450I"/>
</dbReference>
<evidence type="ECO:0000256" key="5">
    <source>
        <dbReference type="ARBA" id="ARBA00023004"/>
    </source>
</evidence>
<dbReference type="PANTHER" id="PTHR24291">
    <property type="entry name" value="CYTOCHROME P450 FAMILY 4"/>
    <property type="match status" value="1"/>
</dbReference>
<comment type="similarity">
    <text evidence="1 8">Belongs to the cytochrome P450 family.</text>
</comment>
<reference evidence="9 10" key="1">
    <citation type="submission" date="2019-07" db="EMBL/GenBank/DDBJ databases">
        <authorList>
            <person name="Zhu P."/>
        </authorList>
    </citation>
    <scope>NUCLEOTIDE SEQUENCE [LARGE SCALE GENOMIC DNA]</scope>
    <source>
        <strain evidence="9 10">SSL-25</strain>
    </source>
</reference>
<dbReference type="PRINTS" id="PR00385">
    <property type="entry name" value="P450"/>
</dbReference>
<accession>A0A5B8JNE5</accession>
<dbReference type="SUPFAM" id="SSF48264">
    <property type="entry name" value="Cytochrome P450"/>
    <property type="match status" value="1"/>
</dbReference>
<dbReference type="InterPro" id="IPR002401">
    <property type="entry name" value="Cyt_P450_E_grp-I"/>
</dbReference>
<dbReference type="CDD" id="cd11049">
    <property type="entry name" value="CYP170A1-like"/>
    <property type="match status" value="1"/>
</dbReference>
<evidence type="ECO:0000256" key="3">
    <source>
        <dbReference type="ARBA" id="ARBA00022723"/>
    </source>
</evidence>